<organism evidence="4 5">
    <name type="scientific">Candidatus Burkholderia verschuerenii</name>
    <dbReference type="NCBI Taxonomy" id="242163"/>
    <lineage>
        <taxon>Bacteria</taxon>
        <taxon>Pseudomonadati</taxon>
        <taxon>Pseudomonadota</taxon>
        <taxon>Betaproteobacteria</taxon>
        <taxon>Burkholderiales</taxon>
        <taxon>Burkholderiaceae</taxon>
        <taxon>Burkholderia</taxon>
    </lineage>
</organism>
<dbReference type="Gene3D" id="3.40.50.12780">
    <property type="entry name" value="N-terminal domain of ligase-like"/>
    <property type="match status" value="1"/>
</dbReference>
<dbReference type="PANTHER" id="PTHR43767">
    <property type="entry name" value="LONG-CHAIN-FATTY-ACID--COA LIGASE"/>
    <property type="match status" value="1"/>
</dbReference>
<dbReference type="OrthoDB" id="9766486at2"/>
<feature type="region of interest" description="Disordered" evidence="1">
    <location>
        <begin position="549"/>
        <end position="568"/>
    </location>
</feature>
<comment type="caution">
    <text evidence="4">The sequence shown here is derived from an EMBL/GenBank/DDBJ whole genome shotgun (WGS) entry which is preliminary data.</text>
</comment>
<dbReference type="InterPro" id="IPR045851">
    <property type="entry name" value="AMP-bd_C_sf"/>
</dbReference>
<dbReference type="Pfam" id="PF13193">
    <property type="entry name" value="AMP-binding_C"/>
    <property type="match status" value="1"/>
</dbReference>
<dbReference type="PROSITE" id="PS00455">
    <property type="entry name" value="AMP_BINDING"/>
    <property type="match status" value="1"/>
</dbReference>
<evidence type="ECO:0000313" key="5">
    <source>
        <dbReference type="Proteomes" id="UP000036959"/>
    </source>
</evidence>
<proteinExistence type="predicted"/>
<sequence length="568" mass="63688">MAELTDVDPRTFGTLYDSLQRAVGRFADRLAYMVPPMEGHAYHPAGASWTWRETLDRVSALRETYQEAGYGLGHRVAILFDQRPEFLFHYFALNSLGVSVVPINPDYRHDEIEYLLSHSEASLAISIDSRIEQVREAARTCENVAAVVSLENFPKALPVPRTSAATGTPDTDTEAALLYTSGTTGRPKGCIMSNEYFHMFGMCYVTRGGVMQIGEGCERLYNPLPLHHANCLSISVSAMLLTGNCLVFPDRFHASTWWRDVTECEITAVQFQGIIPNVLLKFAFDPREKQHAIRFALCAGCEPEHHVQFEERYGIPLVEMWSMSEVGRLITDHEEPRAVDSRAFGRPAPGIEAIIVDQEGREVPANTPGQLLIRHSEAEPRKGFFSAYLKNEAATDETWQGGWFHTGDVVMRDDSKRIYFVDRHKHIIRRAGENISPAEIEACLVQHPQVHQAAVIAVTDEVREEEVMACIVPTPDVTDPQQLARDLLAFCMARMAYFKAPAWYLFLDQLPTTSSQKLHKISLFKEGDPHLRPGAIDLRPLKKKPAEHSAAAAKTHDYATKEIARTAS</sequence>
<keyword evidence="5" id="KW-1185">Reference proteome</keyword>
<evidence type="ECO:0000313" key="4">
    <source>
        <dbReference type="EMBL" id="KND61051.1"/>
    </source>
</evidence>
<dbReference type="PANTHER" id="PTHR43767:SF1">
    <property type="entry name" value="NONRIBOSOMAL PEPTIDE SYNTHASE PES1 (EUROFUNG)-RELATED"/>
    <property type="match status" value="1"/>
</dbReference>
<evidence type="ECO:0000259" key="2">
    <source>
        <dbReference type="Pfam" id="PF00501"/>
    </source>
</evidence>
<dbReference type="Gene3D" id="3.30.300.30">
    <property type="match status" value="1"/>
</dbReference>
<gene>
    <name evidence="4" type="ORF">BVER_03006c</name>
</gene>
<reference evidence="5" key="1">
    <citation type="submission" date="2015-06" db="EMBL/GenBank/DDBJ databases">
        <title>Comparative genomics of Burkholderia leaf nodule symbionts.</title>
        <authorList>
            <person name="Carlier A."/>
            <person name="Eberl L."/>
            <person name="Pinto-Carbo M."/>
        </authorList>
    </citation>
    <scope>NUCLEOTIDE SEQUENCE [LARGE SCALE GENOMIC DNA]</scope>
    <source>
        <strain evidence="5">UZHbot4</strain>
    </source>
</reference>
<dbReference type="AlphaFoldDB" id="A0A0L0MFG8"/>
<dbReference type="Pfam" id="PF00501">
    <property type="entry name" value="AMP-binding"/>
    <property type="match status" value="1"/>
</dbReference>
<dbReference type="InterPro" id="IPR042099">
    <property type="entry name" value="ANL_N_sf"/>
</dbReference>
<dbReference type="EMBL" id="LFJJ01000034">
    <property type="protein sequence ID" value="KND61051.1"/>
    <property type="molecule type" value="Genomic_DNA"/>
</dbReference>
<dbReference type="GO" id="GO:0004467">
    <property type="term" value="F:long-chain fatty acid-CoA ligase activity"/>
    <property type="evidence" value="ECO:0007669"/>
    <property type="project" value="UniProtKB-EC"/>
</dbReference>
<feature type="domain" description="AMP-binding enzyme C-terminal" evidence="3">
    <location>
        <begin position="439"/>
        <end position="517"/>
    </location>
</feature>
<dbReference type="RefSeq" id="WP_050453030.1">
    <property type="nucleotide sequence ID" value="NZ_LFJJ01000034.1"/>
</dbReference>
<keyword evidence="4" id="KW-0436">Ligase</keyword>
<dbReference type="PATRIC" id="fig|242163.4.peg.4592"/>
<dbReference type="InterPro" id="IPR020845">
    <property type="entry name" value="AMP-binding_CS"/>
</dbReference>
<protein>
    <submittedName>
        <fullName evidence="4">Long-chain-fatty-acid-CoA ligase</fullName>
        <ecNumber evidence="4">6.2.1.3</ecNumber>
    </submittedName>
</protein>
<dbReference type="InterPro" id="IPR025110">
    <property type="entry name" value="AMP-bd_C"/>
</dbReference>
<dbReference type="InterPro" id="IPR000873">
    <property type="entry name" value="AMP-dep_synth/lig_dom"/>
</dbReference>
<dbReference type="SUPFAM" id="SSF56801">
    <property type="entry name" value="Acetyl-CoA synthetase-like"/>
    <property type="match status" value="1"/>
</dbReference>
<dbReference type="Proteomes" id="UP000036959">
    <property type="component" value="Unassembled WGS sequence"/>
</dbReference>
<accession>A0A0L0MFG8</accession>
<evidence type="ECO:0000256" key="1">
    <source>
        <dbReference type="SAM" id="MobiDB-lite"/>
    </source>
</evidence>
<feature type="domain" description="AMP-dependent synthetase/ligase" evidence="2">
    <location>
        <begin position="20"/>
        <end position="375"/>
    </location>
</feature>
<evidence type="ECO:0000259" key="3">
    <source>
        <dbReference type="Pfam" id="PF13193"/>
    </source>
</evidence>
<feature type="compositionally biased region" description="Basic and acidic residues" evidence="1">
    <location>
        <begin position="554"/>
        <end position="568"/>
    </location>
</feature>
<dbReference type="EC" id="6.2.1.3" evidence="4"/>
<dbReference type="InterPro" id="IPR050237">
    <property type="entry name" value="ATP-dep_AMP-bd_enzyme"/>
</dbReference>
<name>A0A0L0MFG8_9BURK</name>